<dbReference type="PANTHER" id="PTHR43386">
    <property type="entry name" value="OLIGOPEPTIDE TRANSPORT SYSTEM PERMEASE PROTEIN APPC"/>
    <property type="match status" value="1"/>
</dbReference>
<dbReference type="EMBL" id="JAPZLT010000018">
    <property type="protein sequence ID" value="MCZ7912500.1"/>
    <property type="molecule type" value="Genomic_DNA"/>
</dbReference>
<evidence type="ECO:0000313" key="7">
    <source>
        <dbReference type="Proteomes" id="UP001151309"/>
    </source>
</evidence>
<dbReference type="GO" id="GO:0005886">
    <property type="term" value="C:plasma membrane"/>
    <property type="evidence" value="ECO:0007669"/>
    <property type="project" value="UniProtKB-SubCell"/>
</dbReference>
<feature type="transmembrane region" description="Helical" evidence="5">
    <location>
        <begin position="223"/>
        <end position="241"/>
    </location>
</feature>
<keyword evidence="5" id="KW-0472">Membrane</keyword>
<protein>
    <recommendedName>
        <fullName evidence="8">ABC transporter permease</fullName>
    </recommendedName>
</protein>
<dbReference type="RefSeq" id="WP_269832893.1">
    <property type="nucleotide sequence ID" value="NZ_JAPZLT010000018.1"/>
</dbReference>
<keyword evidence="2" id="KW-0813">Transport</keyword>
<keyword evidence="3" id="KW-0571">Peptide transport</keyword>
<evidence type="ECO:0000256" key="5">
    <source>
        <dbReference type="SAM" id="Phobius"/>
    </source>
</evidence>
<keyword evidence="4" id="KW-0653">Protein transport</keyword>
<proteinExistence type="predicted"/>
<accession>A0A9X3KIM0</accession>
<evidence type="ECO:0000256" key="3">
    <source>
        <dbReference type="ARBA" id="ARBA00022856"/>
    </source>
</evidence>
<comment type="caution">
    <text evidence="6">The sequence shown here is derived from an EMBL/GenBank/DDBJ whole genome shotgun (WGS) entry which is preliminary data.</text>
</comment>
<name>A0A9X3KIM0_9HYPH</name>
<dbReference type="GO" id="GO:0015833">
    <property type="term" value="P:peptide transport"/>
    <property type="evidence" value="ECO:0007669"/>
    <property type="project" value="UniProtKB-KW"/>
</dbReference>
<dbReference type="AlphaFoldDB" id="A0A9X3KIM0"/>
<organism evidence="6 7">
    <name type="scientific">Agrobacterium leguminum</name>
    <dbReference type="NCBI Taxonomy" id="2792015"/>
    <lineage>
        <taxon>Bacteria</taxon>
        <taxon>Pseudomonadati</taxon>
        <taxon>Pseudomonadota</taxon>
        <taxon>Alphaproteobacteria</taxon>
        <taxon>Hyphomicrobiales</taxon>
        <taxon>Rhizobiaceae</taxon>
        <taxon>Rhizobium/Agrobacterium group</taxon>
        <taxon>Agrobacterium</taxon>
    </lineage>
</organism>
<reference evidence="6" key="1">
    <citation type="submission" date="2022-12" db="EMBL/GenBank/DDBJ databases">
        <title>Draft genome sequences of 22 rhizogenic Agrobacterium biovar 1 strains, the causative agent of hairy root disease.</title>
        <authorList>
            <person name="Kim N."/>
            <person name="Vargas P."/>
            <person name="Rediers H."/>
        </authorList>
    </citation>
    <scope>NUCLEOTIDE SEQUENCE</scope>
    <source>
        <strain evidence="6">ST07.17.026</strain>
    </source>
</reference>
<feature type="transmembrane region" description="Helical" evidence="5">
    <location>
        <begin position="152"/>
        <end position="171"/>
    </location>
</feature>
<evidence type="ECO:0000313" key="6">
    <source>
        <dbReference type="EMBL" id="MCZ7912500.1"/>
    </source>
</evidence>
<dbReference type="PANTHER" id="PTHR43386:SF1">
    <property type="entry name" value="D,D-DIPEPTIDE TRANSPORT SYSTEM PERMEASE PROTEIN DDPC-RELATED"/>
    <property type="match status" value="1"/>
</dbReference>
<evidence type="ECO:0000256" key="2">
    <source>
        <dbReference type="ARBA" id="ARBA00022448"/>
    </source>
</evidence>
<dbReference type="InterPro" id="IPR050366">
    <property type="entry name" value="BP-dependent_transpt_permease"/>
</dbReference>
<evidence type="ECO:0000256" key="4">
    <source>
        <dbReference type="ARBA" id="ARBA00022927"/>
    </source>
</evidence>
<gene>
    <name evidence="6" type="ORF">O9X94_24525</name>
</gene>
<sequence>MNFRTMSCVAGAAFILAMLTITLLLPLQSAYVVNLDHRLVPASSAHLFGTDELGRDMLSRFLAGSRYTLLTGFTTTLLACASGYLMGAGARIAPKWFGRPIVLLAYVCFVIPSFLLAPRWPNRLLTTALCTIAILPLFIISLIVIAGAGLTGWANCFVLGPLWGVAIAYVFQRDTSPGAAAALTISVFAWAVASHAVLDILGLGVSPPEPSWGSMLVAQSQSWGAQVASALSFLMIAIFAFSSSDIISRKT</sequence>
<dbReference type="GO" id="GO:0015031">
    <property type="term" value="P:protein transport"/>
    <property type="evidence" value="ECO:0007669"/>
    <property type="project" value="UniProtKB-KW"/>
</dbReference>
<feature type="transmembrane region" description="Helical" evidence="5">
    <location>
        <begin position="96"/>
        <end position="117"/>
    </location>
</feature>
<keyword evidence="7" id="KW-1185">Reference proteome</keyword>
<keyword evidence="5" id="KW-0812">Transmembrane</keyword>
<evidence type="ECO:0000256" key="1">
    <source>
        <dbReference type="ARBA" id="ARBA00004651"/>
    </source>
</evidence>
<keyword evidence="5" id="KW-1133">Transmembrane helix</keyword>
<evidence type="ECO:0008006" key="8">
    <source>
        <dbReference type="Google" id="ProtNLM"/>
    </source>
</evidence>
<dbReference type="Proteomes" id="UP001151309">
    <property type="component" value="Unassembled WGS sequence"/>
</dbReference>
<feature type="transmembrane region" description="Helical" evidence="5">
    <location>
        <begin position="124"/>
        <end position="146"/>
    </location>
</feature>
<comment type="subcellular location">
    <subcellularLocation>
        <location evidence="1">Cell membrane</location>
        <topology evidence="1">Multi-pass membrane protein</topology>
    </subcellularLocation>
</comment>
<feature type="transmembrane region" description="Helical" evidence="5">
    <location>
        <begin position="178"/>
        <end position="203"/>
    </location>
</feature>